<feature type="compositionally biased region" description="Polar residues" evidence="1">
    <location>
        <begin position="414"/>
        <end position="433"/>
    </location>
</feature>
<dbReference type="AlphaFoldDB" id="G4TVH5"/>
<accession>G4TVH5</accession>
<dbReference type="HOGENOM" id="CLU_552217_0_0_1"/>
<dbReference type="EMBL" id="CAFZ01000430">
    <property type="protein sequence ID" value="CCA75318.1"/>
    <property type="molecule type" value="Genomic_DNA"/>
</dbReference>
<feature type="region of interest" description="Disordered" evidence="1">
    <location>
        <begin position="79"/>
        <end position="316"/>
    </location>
</feature>
<feature type="region of interest" description="Disordered" evidence="1">
    <location>
        <begin position="374"/>
        <end position="494"/>
    </location>
</feature>
<organism evidence="2 3">
    <name type="scientific">Serendipita indica (strain DSM 11827)</name>
    <name type="common">Root endophyte fungus</name>
    <name type="synonym">Piriformospora indica</name>
    <dbReference type="NCBI Taxonomy" id="1109443"/>
    <lineage>
        <taxon>Eukaryota</taxon>
        <taxon>Fungi</taxon>
        <taxon>Dikarya</taxon>
        <taxon>Basidiomycota</taxon>
        <taxon>Agaricomycotina</taxon>
        <taxon>Agaricomycetes</taxon>
        <taxon>Sebacinales</taxon>
        <taxon>Serendipitaceae</taxon>
        <taxon>Serendipita</taxon>
    </lineage>
</organism>
<dbReference type="Proteomes" id="UP000007148">
    <property type="component" value="Unassembled WGS sequence"/>
</dbReference>
<feature type="compositionally biased region" description="Low complexity" evidence="1">
    <location>
        <begin position="79"/>
        <end position="101"/>
    </location>
</feature>
<feature type="region of interest" description="Disordered" evidence="1">
    <location>
        <begin position="1"/>
        <end position="67"/>
    </location>
</feature>
<feature type="compositionally biased region" description="Basic and acidic residues" evidence="1">
    <location>
        <begin position="43"/>
        <end position="61"/>
    </location>
</feature>
<feature type="compositionally biased region" description="Polar residues" evidence="1">
    <location>
        <begin position="225"/>
        <end position="234"/>
    </location>
</feature>
<reference evidence="2 3" key="1">
    <citation type="journal article" date="2011" name="PLoS Pathog.">
        <title>Endophytic Life Strategies Decoded by Genome and Transcriptome Analyses of the Mutualistic Root Symbiont Piriformospora indica.</title>
        <authorList>
            <person name="Zuccaro A."/>
            <person name="Lahrmann U."/>
            <person name="Guldener U."/>
            <person name="Langen G."/>
            <person name="Pfiffi S."/>
            <person name="Biedenkopf D."/>
            <person name="Wong P."/>
            <person name="Samans B."/>
            <person name="Grimm C."/>
            <person name="Basiewicz M."/>
            <person name="Murat C."/>
            <person name="Martin F."/>
            <person name="Kogel K.H."/>
        </authorList>
    </citation>
    <scope>NUCLEOTIDE SEQUENCE [LARGE SCALE GENOMIC DNA]</scope>
    <source>
        <strain evidence="2 3">DSM 11827</strain>
    </source>
</reference>
<feature type="compositionally biased region" description="Polar residues" evidence="1">
    <location>
        <begin position="441"/>
        <end position="494"/>
    </location>
</feature>
<feature type="compositionally biased region" description="Basic and acidic residues" evidence="1">
    <location>
        <begin position="172"/>
        <end position="192"/>
    </location>
</feature>
<dbReference type="InParanoid" id="G4TVH5"/>
<evidence type="ECO:0000256" key="1">
    <source>
        <dbReference type="SAM" id="MobiDB-lite"/>
    </source>
</evidence>
<evidence type="ECO:0000313" key="2">
    <source>
        <dbReference type="EMBL" id="CCA75318.1"/>
    </source>
</evidence>
<sequence>MPQRTMPGASWGQTEAPPSYENALTPLEFEQKTASVVQQSLQEVRHHDSGPADNGKKRATEFNEFEDWDDAKFEAAAAAYRARQARQQKNTSSSGGTSSSTDRTQSPRGEPSSTSQQPSGSGYEPSSSQSNPGQLPSHSKADLVSPRGLPLRPIDIYSEPGPAPLPASEYPADVKDPRFWMEKQPEEHHGRPSLEGPPPFTSMASPTSTEEESAPQAEAIRGSRDNSMGSTTYGNVPPPPPISRAQMTATPPAPTFHSPQRYSEIPLSTTTSHHYQPPQRHSDIPSPLHSNPPRPQTIYREHPLGPERSTLYGEPYSRSRELYASANSNMGGPTISIDLRKLPLHNQSSSLDSPGDSVTHTSFYSSSVSAYLTKRPLPQPRRTATTQSQYDGYVQPNSASTPSTAYSSPAYGQPTYSNYNPSNGSMPPFSNQYGAPAVYPNHQQAQPYMNTYQSPLPQPAQQFQTPVFHQQTPGNQNYWPSQPGHWSSANYGRP</sequence>
<proteinExistence type="predicted"/>
<keyword evidence="3" id="KW-1185">Reference proteome</keyword>
<gene>
    <name evidence="2" type="ORF">PIIN_09303</name>
</gene>
<name>G4TVH5_SERID</name>
<feature type="compositionally biased region" description="Low complexity" evidence="1">
    <location>
        <begin position="111"/>
        <end position="130"/>
    </location>
</feature>
<feature type="compositionally biased region" description="Polar residues" evidence="1">
    <location>
        <begin position="257"/>
        <end position="274"/>
    </location>
</feature>
<comment type="caution">
    <text evidence="2">The sequence shown here is derived from an EMBL/GenBank/DDBJ whole genome shotgun (WGS) entry which is preliminary data.</text>
</comment>
<evidence type="ECO:0000313" key="3">
    <source>
        <dbReference type="Proteomes" id="UP000007148"/>
    </source>
</evidence>
<feature type="compositionally biased region" description="Low complexity" evidence="1">
    <location>
        <begin position="398"/>
        <end position="411"/>
    </location>
</feature>
<feature type="compositionally biased region" description="Polar residues" evidence="1">
    <location>
        <begin position="32"/>
        <end position="42"/>
    </location>
</feature>
<protein>
    <submittedName>
        <fullName evidence="2">Uncharacterized protein</fullName>
    </submittedName>
</protein>
<dbReference type="OrthoDB" id="3270383at2759"/>